<dbReference type="InterPro" id="IPR035994">
    <property type="entry name" value="Nucleoside_phosphorylase_sf"/>
</dbReference>
<dbReference type="Proteomes" id="UP000776983">
    <property type="component" value="Unassembled WGS sequence"/>
</dbReference>
<evidence type="ECO:0000256" key="1">
    <source>
        <dbReference type="SAM" id="SignalP"/>
    </source>
</evidence>
<evidence type="ECO:0000313" key="4">
    <source>
        <dbReference type="Proteomes" id="UP000776983"/>
    </source>
</evidence>
<reference evidence="3 4" key="1">
    <citation type="submission" date="2020-07" db="EMBL/GenBank/DDBJ databases">
        <title>Pusillimonas sp. nov., isolated from poultry manure in Taiwan.</title>
        <authorList>
            <person name="Lin S.-Y."/>
            <person name="Tang Y.-S."/>
            <person name="Young C.-C."/>
        </authorList>
    </citation>
    <scope>NUCLEOTIDE SEQUENCE [LARGE SCALE GENOMIC DNA]</scope>
    <source>
        <strain evidence="3 4">CC-YST705</strain>
    </source>
</reference>
<dbReference type="SUPFAM" id="SSF53167">
    <property type="entry name" value="Purine and uridine phosphorylases"/>
    <property type="match status" value="1"/>
</dbReference>
<organism evidence="3 4">
    <name type="scientific">Mesopusillimonas faecipullorum</name>
    <dbReference type="NCBI Taxonomy" id="2755040"/>
    <lineage>
        <taxon>Bacteria</taxon>
        <taxon>Pseudomonadati</taxon>
        <taxon>Pseudomonadota</taxon>
        <taxon>Betaproteobacteria</taxon>
        <taxon>Burkholderiales</taxon>
        <taxon>Alcaligenaceae</taxon>
        <taxon>Mesopusillimonas</taxon>
    </lineage>
</organism>
<dbReference type="PANTHER" id="PTHR21234:SF42">
    <property type="entry name" value="PHOSPHORYLASE SUPERFAMILY PROTEIN"/>
    <property type="match status" value="1"/>
</dbReference>
<feature type="chain" id="PRO_5046820855" evidence="1">
    <location>
        <begin position="28"/>
        <end position="331"/>
    </location>
</feature>
<feature type="signal peptide" evidence="1">
    <location>
        <begin position="1"/>
        <end position="27"/>
    </location>
</feature>
<accession>A0ABS8CCR0</accession>
<dbReference type="Gene3D" id="3.40.50.1580">
    <property type="entry name" value="Nucleoside phosphorylase domain"/>
    <property type="match status" value="1"/>
</dbReference>
<dbReference type="PANTHER" id="PTHR21234">
    <property type="entry name" value="PURINE NUCLEOSIDE PHOSPHORYLASE"/>
    <property type="match status" value="1"/>
</dbReference>
<feature type="domain" description="Nucleoside phosphorylase" evidence="2">
    <location>
        <begin position="49"/>
        <end position="319"/>
    </location>
</feature>
<protein>
    <submittedName>
        <fullName evidence="3">5'-methylthioadenosine/S-adenosylhomocysteine nucleosidase</fullName>
    </submittedName>
</protein>
<dbReference type="EMBL" id="JACDXW010000004">
    <property type="protein sequence ID" value="MCB5363815.1"/>
    <property type="molecule type" value="Genomic_DNA"/>
</dbReference>
<sequence length="331" mass="35726">MKQKPRNILGGCVLALAALLGGVQALAAPGNPQAPDAAQAGIRLDDTPRVAVISAFAPELVLLRKSLLDPHVYRVNGMEFVTGTLQGHPVLLFLSGISMVNAAMNTQLALDRFNVSHILFSGIAGGVNPELNIGDVNVPERWAQHLEVLMAREVEPGIYEKPPGKGTMDLPHFGMLHHRAVRVVSDAQPQPEPQFWFPVDPELLAMARDMQNVELQSCDEDNVCLREPPRLVVGGAGLSGTAFVDNAQYREHLTQVFQAQVVDMESAACAQVAQANKVPFLAFRSVSDLAGGGPDANEMPIFLDIAAENSARVLMAFLERWTTRPVVASHP</sequence>
<proteinExistence type="predicted"/>
<dbReference type="Pfam" id="PF01048">
    <property type="entry name" value="PNP_UDP_1"/>
    <property type="match status" value="1"/>
</dbReference>
<name>A0ABS8CCR0_9BURK</name>
<dbReference type="InterPro" id="IPR000845">
    <property type="entry name" value="Nucleoside_phosphorylase_d"/>
</dbReference>
<dbReference type="RefSeq" id="WP_226954185.1">
    <property type="nucleotide sequence ID" value="NZ_JACDXW010000004.1"/>
</dbReference>
<keyword evidence="4" id="KW-1185">Reference proteome</keyword>
<evidence type="ECO:0000259" key="2">
    <source>
        <dbReference type="Pfam" id="PF01048"/>
    </source>
</evidence>
<gene>
    <name evidence="3" type="ORF">H0484_08645</name>
</gene>
<evidence type="ECO:0000313" key="3">
    <source>
        <dbReference type="EMBL" id="MCB5363815.1"/>
    </source>
</evidence>
<keyword evidence="1" id="KW-0732">Signal</keyword>
<comment type="caution">
    <text evidence="3">The sequence shown here is derived from an EMBL/GenBank/DDBJ whole genome shotgun (WGS) entry which is preliminary data.</text>
</comment>
<dbReference type="CDD" id="cd09008">
    <property type="entry name" value="MTAN"/>
    <property type="match status" value="1"/>
</dbReference>